<organism evidence="1 2">
    <name type="scientific">Curvibacter microcysteis</name>
    <dbReference type="NCBI Taxonomy" id="3026419"/>
    <lineage>
        <taxon>Bacteria</taxon>
        <taxon>Pseudomonadati</taxon>
        <taxon>Pseudomonadota</taxon>
        <taxon>Betaproteobacteria</taxon>
        <taxon>Burkholderiales</taxon>
        <taxon>Comamonadaceae</taxon>
        <taxon>Curvibacter</taxon>
    </lineage>
</organism>
<accession>A0ABT5MAS7</accession>
<sequence>MSTPTPTPTKPLRTLFCIGVNQNFFDATADEAKAVWLAFGRMMNGIGELPGVHVLGNMDDDQSMVGPSVGWPWTCYVLADVPDLATVHAACNLFRTLPVGDGAYKLWKYCRVEARVGRELVVPPSVQAAA</sequence>
<gene>
    <name evidence="1" type="ORF">PSQ39_03510</name>
</gene>
<reference evidence="1 2" key="1">
    <citation type="submission" date="2023-02" db="EMBL/GenBank/DDBJ databases">
        <title>Bacterial whole genome sequence for Curvibacter sp. HBC28.</title>
        <authorList>
            <person name="Le V."/>
            <person name="Ko S.-R."/>
            <person name="Ahn C.-Y."/>
            <person name="Oh H.-M."/>
        </authorList>
    </citation>
    <scope>NUCLEOTIDE SEQUENCE [LARGE SCALE GENOMIC DNA]</scope>
    <source>
        <strain evidence="1 2">HBC28</strain>
    </source>
</reference>
<proteinExistence type="predicted"/>
<dbReference type="RefSeq" id="WP_273925204.1">
    <property type="nucleotide sequence ID" value="NZ_JAQSIO010000001.1"/>
</dbReference>
<name>A0ABT5MAS7_9BURK</name>
<dbReference type="EMBL" id="JAQSIO010000001">
    <property type="protein sequence ID" value="MDD0813687.1"/>
    <property type="molecule type" value="Genomic_DNA"/>
</dbReference>
<evidence type="ECO:0000313" key="2">
    <source>
        <dbReference type="Proteomes" id="UP001528672"/>
    </source>
</evidence>
<evidence type="ECO:0000313" key="1">
    <source>
        <dbReference type="EMBL" id="MDD0813687.1"/>
    </source>
</evidence>
<dbReference type="Proteomes" id="UP001528672">
    <property type="component" value="Unassembled WGS sequence"/>
</dbReference>
<protein>
    <submittedName>
        <fullName evidence="1">IacB protein</fullName>
    </submittedName>
</protein>
<comment type="caution">
    <text evidence="1">The sequence shown here is derived from an EMBL/GenBank/DDBJ whole genome shotgun (WGS) entry which is preliminary data.</text>
</comment>
<keyword evidence="2" id="KW-1185">Reference proteome</keyword>